<keyword evidence="1" id="KW-0472">Membrane</keyword>
<proteinExistence type="predicted"/>
<dbReference type="EMBL" id="CP002467">
    <property type="protein sequence ID" value="ADV84060.1"/>
    <property type="molecule type" value="Genomic_DNA"/>
</dbReference>
<evidence type="ECO:0000313" key="3">
    <source>
        <dbReference type="Proteomes" id="UP000006844"/>
    </source>
</evidence>
<dbReference type="AlphaFoldDB" id="E8V8M3"/>
<protein>
    <recommendedName>
        <fullName evidence="4">DUF2393 domain-containing protein</fullName>
    </recommendedName>
</protein>
<dbReference type="OrthoDB" id="120211at2"/>
<keyword evidence="1" id="KW-1133">Transmembrane helix</keyword>
<dbReference type="RefSeq" id="WP_013569791.1">
    <property type="nucleotide sequence ID" value="NC_014963.1"/>
</dbReference>
<evidence type="ECO:0008006" key="4">
    <source>
        <dbReference type="Google" id="ProtNLM"/>
    </source>
</evidence>
<evidence type="ECO:0000256" key="1">
    <source>
        <dbReference type="SAM" id="Phobius"/>
    </source>
</evidence>
<dbReference type="KEGG" id="tsa:AciPR4_3306"/>
<feature type="transmembrane region" description="Helical" evidence="1">
    <location>
        <begin position="23"/>
        <end position="43"/>
    </location>
</feature>
<dbReference type="STRING" id="401053.AciPR4_3306"/>
<dbReference type="Proteomes" id="UP000006844">
    <property type="component" value="Chromosome"/>
</dbReference>
<dbReference type="HOGENOM" id="CLU_1537946_0_0_0"/>
<accession>E8V8M3</accession>
<dbReference type="InterPro" id="IPR013417">
    <property type="entry name" value="CHP02588"/>
</dbReference>
<reference evidence="2 3" key="1">
    <citation type="journal article" date="2012" name="Stand. Genomic Sci.">
        <title>Complete genome sequence of Terriglobus saanensis type strain SP1PR4(T), an Acidobacteria from tundra soil.</title>
        <authorList>
            <person name="Rawat S.R."/>
            <person name="Mannisto M.K."/>
            <person name="Starovoytov V."/>
            <person name="Goodwin L."/>
            <person name="Nolan M."/>
            <person name="Hauser L."/>
            <person name="Land M."/>
            <person name="Davenport K.W."/>
            <person name="Woyke T."/>
            <person name="Haggblom M.M."/>
        </authorList>
    </citation>
    <scope>NUCLEOTIDE SEQUENCE</scope>
    <source>
        <strain evidence="3">ATCC BAA-1853 / DSM 23119 / SP1PR4</strain>
    </source>
</reference>
<gene>
    <name evidence="2" type="ordered locus">AciPR4_3306</name>
</gene>
<dbReference type="eggNOG" id="ENOG5032VM2">
    <property type="taxonomic scope" value="Bacteria"/>
</dbReference>
<sequence>MSVEPRTPLFNDPAPAQGPSKRLVLLACVAVAIVVGSLVAIHLHQGGPAPVRTVAPLDAYAPSLTFENITLSEAGHGTGTKSIYVDGQLKNNGSRTLSALTVQAIFHAADGSNAALETLPLALVRSREPYVDLQPISAAPVAPGASADFRLIFEGIPDAWDQQPPQIRAIHAVTK</sequence>
<evidence type="ECO:0000313" key="2">
    <source>
        <dbReference type="EMBL" id="ADV84060.1"/>
    </source>
</evidence>
<keyword evidence="1" id="KW-0812">Transmembrane</keyword>
<keyword evidence="3" id="KW-1185">Reference proteome</keyword>
<name>E8V8M3_TERSS</name>
<organism evidence="2 3">
    <name type="scientific">Terriglobus saanensis (strain ATCC BAA-1853 / DSM 23119 / SP1PR4)</name>
    <dbReference type="NCBI Taxonomy" id="401053"/>
    <lineage>
        <taxon>Bacteria</taxon>
        <taxon>Pseudomonadati</taxon>
        <taxon>Acidobacteriota</taxon>
        <taxon>Terriglobia</taxon>
        <taxon>Terriglobales</taxon>
        <taxon>Acidobacteriaceae</taxon>
        <taxon>Terriglobus</taxon>
    </lineage>
</organism>
<dbReference type="Pfam" id="PF09624">
    <property type="entry name" value="DUF2393"/>
    <property type="match status" value="1"/>
</dbReference>